<evidence type="ECO:0000256" key="8">
    <source>
        <dbReference type="SAM" id="Phobius"/>
    </source>
</evidence>
<evidence type="ECO:0000256" key="6">
    <source>
        <dbReference type="ARBA" id="ARBA00022989"/>
    </source>
</evidence>
<keyword evidence="1" id="KW-1003">Cell membrane</keyword>
<evidence type="ECO:0000259" key="9">
    <source>
        <dbReference type="Pfam" id="PF00535"/>
    </source>
</evidence>
<gene>
    <name evidence="10" type="ORF">METZ01_LOCUS130927</name>
</gene>
<dbReference type="SUPFAM" id="SSF53448">
    <property type="entry name" value="Nucleotide-diphospho-sugar transferases"/>
    <property type="match status" value="1"/>
</dbReference>
<evidence type="ECO:0000256" key="7">
    <source>
        <dbReference type="ARBA" id="ARBA00023136"/>
    </source>
</evidence>
<keyword evidence="6 8" id="KW-1133">Transmembrane helix</keyword>
<dbReference type="Gene3D" id="3.90.550.10">
    <property type="entry name" value="Spore Coat Polysaccharide Biosynthesis Protein SpsA, Chain A"/>
    <property type="match status" value="1"/>
</dbReference>
<proteinExistence type="predicted"/>
<dbReference type="InterPro" id="IPR029044">
    <property type="entry name" value="Nucleotide-diphossugar_trans"/>
</dbReference>
<organism evidence="10">
    <name type="scientific">marine metagenome</name>
    <dbReference type="NCBI Taxonomy" id="408172"/>
    <lineage>
        <taxon>unclassified sequences</taxon>
        <taxon>metagenomes</taxon>
        <taxon>ecological metagenomes</taxon>
    </lineage>
</organism>
<feature type="transmembrane region" description="Helical" evidence="8">
    <location>
        <begin position="281"/>
        <end position="303"/>
    </location>
</feature>
<dbReference type="InterPro" id="IPR001173">
    <property type="entry name" value="Glyco_trans_2-like"/>
</dbReference>
<dbReference type="PANTHER" id="PTHR48090">
    <property type="entry name" value="UNDECAPRENYL-PHOSPHATE 4-DEOXY-4-FORMAMIDO-L-ARABINOSE TRANSFERASE-RELATED"/>
    <property type="match status" value="1"/>
</dbReference>
<keyword evidence="5" id="KW-0448">Lipopolysaccharide biosynthesis</keyword>
<keyword evidence="4 8" id="KW-0812">Transmembrane</keyword>
<evidence type="ECO:0000256" key="3">
    <source>
        <dbReference type="ARBA" id="ARBA00022679"/>
    </source>
</evidence>
<protein>
    <recommendedName>
        <fullName evidence="9">Glycosyltransferase 2-like domain-containing protein</fullName>
    </recommendedName>
</protein>
<dbReference type="CDD" id="cd04187">
    <property type="entry name" value="DPM1_like_bac"/>
    <property type="match status" value="1"/>
</dbReference>
<name>A0A381YND9_9ZZZZ</name>
<evidence type="ECO:0000256" key="1">
    <source>
        <dbReference type="ARBA" id="ARBA00022475"/>
    </source>
</evidence>
<dbReference type="InterPro" id="IPR050256">
    <property type="entry name" value="Glycosyltransferase_2"/>
</dbReference>
<feature type="transmembrane region" description="Helical" evidence="8">
    <location>
        <begin position="250"/>
        <end position="275"/>
    </location>
</feature>
<reference evidence="10" key="1">
    <citation type="submission" date="2018-05" db="EMBL/GenBank/DDBJ databases">
        <authorList>
            <person name="Lanie J.A."/>
            <person name="Ng W.-L."/>
            <person name="Kazmierczak K.M."/>
            <person name="Andrzejewski T.M."/>
            <person name="Davidsen T.M."/>
            <person name="Wayne K.J."/>
            <person name="Tettelin H."/>
            <person name="Glass J.I."/>
            <person name="Rusch D."/>
            <person name="Podicherti R."/>
            <person name="Tsui H.-C.T."/>
            <person name="Winkler M.E."/>
        </authorList>
    </citation>
    <scope>NUCLEOTIDE SEQUENCE</scope>
</reference>
<dbReference type="PANTHER" id="PTHR48090:SF3">
    <property type="entry name" value="UNDECAPRENYL-PHOSPHATE 4-DEOXY-4-FORMAMIDO-L-ARABINOSE TRANSFERASE"/>
    <property type="match status" value="1"/>
</dbReference>
<dbReference type="GO" id="GO:0009103">
    <property type="term" value="P:lipopolysaccharide biosynthetic process"/>
    <property type="evidence" value="ECO:0007669"/>
    <property type="project" value="UniProtKB-KW"/>
</dbReference>
<dbReference type="GO" id="GO:0005886">
    <property type="term" value="C:plasma membrane"/>
    <property type="evidence" value="ECO:0007669"/>
    <property type="project" value="TreeGrafter"/>
</dbReference>
<evidence type="ECO:0000256" key="2">
    <source>
        <dbReference type="ARBA" id="ARBA00022676"/>
    </source>
</evidence>
<dbReference type="GO" id="GO:0099621">
    <property type="term" value="F:undecaprenyl-phosphate 4-deoxy-4-formamido-L-arabinose transferase activity"/>
    <property type="evidence" value="ECO:0007669"/>
    <property type="project" value="TreeGrafter"/>
</dbReference>
<evidence type="ECO:0000313" key="10">
    <source>
        <dbReference type="EMBL" id="SVA78073.1"/>
    </source>
</evidence>
<keyword evidence="3" id="KW-0808">Transferase</keyword>
<keyword evidence="2" id="KW-0328">Glycosyltransferase</keyword>
<feature type="domain" description="Glycosyltransferase 2-like" evidence="9">
    <location>
        <begin position="26"/>
        <end position="185"/>
    </location>
</feature>
<sequence length="346" mass="38786">MNTTVFKLDDVGEKHNVVIDSNTGLSVVIPVYNSEGIILELHKRLTNELNSLVRDYELIFVNDDSPDNIWAKIQTLAATDPHVKAISLRRNFGYDSALMAGLNYVRYPYVVIMDDDLQHAPEEIPLLLTEIEKGFDVVYGNFLVKKQSLVKNLGSWFVGKLAQLIVNKPAHLQITSYKILRQEIAKGIVKYGGPYPYIDGLIFQMTSSINRVMVTHHERAKDRGGHGIFKSMRILLNFCTTFSILPLRIAILLGLLISSSAGVFSIGLVIVKLWFGIDMEGWTSIILAITISGGIQLIGLGLLGEYVGRSYMNINRQPQYVIKDTVSINQVQQLNQTEEYQVAELT</sequence>
<dbReference type="Pfam" id="PF00535">
    <property type="entry name" value="Glycos_transf_2"/>
    <property type="match status" value="1"/>
</dbReference>
<dbReference type="AlphaFoldDB" id="A0A381YND9"/>
<evidence type="ECO:0000256" key="5">
    <source>
        <dbReference type="ARBA" id="ARBA00022985"/>
    </source>
</evidence>
<dbReference type="EMBL" id="UINC01018561">
    <property type="protein sequence ID" value="SVA78073.1"/>
    <property type="molecule type" value="Genomic_DNA"/>
</dbReference>
<accession>A0A381YND9</accession>
<evidence type="ECO:0000256" key="4">
    <source>
        <dbReference type="ARBA" id="ARBA00022692"/>
    </source>
</evidence>
<keyword evidence="7 8" id="KW-0472">Membrane</keyword>